<dbReference type="Proteomes" id="UP000694844">
    <property type="component" value="Chromosome 10"/>
</dbReference>
<dbReference type="AlphaFoldDB" id="A0A8B8CCU6"/>
<accession>A0A8B8CCU6</accession>
<dbReference type="SUPFAM" id="SSF53335">
    <property type="entry name" value="S-adenosyl-L-methionine-dependent methyltransferases"/>
    <property type="match status" value="1"/>
</dbReference>
<evidence type="ECO:0000313" key="3">
    <source>
        <dbReference type="RefSeq" id="XP_022312476.1"/>
    </source>
</evidence>
<protein>
    <submittedName>
        <fullName evidence="3 4">Uncharacterized protein LOC111117616</fullName>
    </submittedName>
</protein>
<evidence type="ECO:0000259" key="1">
    <source>
        <dbReference type="Pfam" id="PF05050"/>
    </source>
</evidence>
<dbReference type="InterPro" id="IPR029063">
    <property type="entry name" value="SAM-dependent_MTases_sf"/>
</dbReference>
<feature type="domain" description="Methyltransferase FkbM" evidence="1">
    <location>
        <begin position="152"/>
        <end position="322"/>
    </location>
</feature>
<dbReference type="Gene3D" id="3.40.50.150">
    <property type="entry name" value="Vaccinia Virus protein VP39"/>
    <property type="match status" value="1"/>
</dbReference>
<name>A0A8B8CCU6_CRAVI</name>
<dbReference type="PANTHER" id="PTHR34203:SF15">
    <property type="entry name" value="SLL1173 PROTEIN"/>
    <property type="match status" value="1"/>
</dbReference>
<keyword evidence="2" id="KW-1185">Reference proteome</keyword>
<dbReference type="GeneID" id="111117616"/>
<reference evidence="3 4" key="1">
    <citation type="submission" date="2025-04" db="UniProtKB">
        <authorList>
            <consortium name="RefSeq"/>
        </authorList>
    </citation>
    <scope>IDENTIFICATION</scope>
    <source>
        <tissue evidence="3 4">Whole sample</tissue>
    </source>
</reference>
<dbReference type="InterPro" id="IPR006342">
    <property type="entry name" value="FkbM_mtfrase"/>
</dbReference>
<evidence type="ECO:0000313" key="4">
    <source>
        <dbReference type="RefSeq" id="XP_022312477.1"/>
    </source>
</evidence>
<dbReference type="Pfam" id="PF05050">
    <property type="entry name" value="Methyltransf_21"/>
    <property type="match status" value="1"/>
</dbReference>
<evidence type="ECO:0000313" key="2">
    <source>
        <dbReference type="Proteomes" id="UP000694844"/>
    </source>
</evidence>
<sequence>MIAMDRKVRTLLLIGTLVIVTIVYLSYYRNSVQQNVQTIVDNKAIYEVKQGKSVAAKNVTINCRGKEQRIIKNIFSRDNKGWYENRELCDSCFDFPKATLKTTYGQTPIFIYPRDQDVWVSTSLQDRGTFESEKSAIIFKMIKEDPELNIIDIGANIGVYTMSCAKAGRKVLAVEALDRNMQHICASVMEGGLQDNVYLVHNAISNENTVVNLGVDKSNMGGTFVDVDSKHIKELKLGRAQGTYGQVHTITMDDLLQLPIIKHFKKVFIKMDVEGFEARAVEKAKEFFKHIKVVGFIMEWEFHRGQPTADKIIKFMTALNFKPHACNINKTPVDLSNSAKWGYDVLWLPS</sequence>
<dbReference type="KEGG" id="cvn:111117616"/>
<dbReference type="OrthoDB" id="411251at2759"/>
<dbReference type="PANTHER" id="PTHR34203">
    <property type="entry name" value="METHYLTRANSFERASE, FKBM FAMILY PROTEIN"/>
    <property type="match status" value="1"/>
</dbReference>
<gene>
    <name evidence="3 4" type="primary">LOC111117616</name>
</gene>
<proteinExistence type="predicted"/>
<dbReference type="RefSeq" id="XP_022312477.1">
    <property type="nucleotide sequence ID" value="XM_022456769.1"/>
</dbReference>
<organism evidence="2 3">
    <name type="scientific">Crassostrea virginica</name>
    <name type="common">Eastern oyster</name>
    <dbReference type="NCBI Taxonomy" id="6565"/>
    <lineage>
        <taxon>Eukaryota</taxon>
        <taxon>Metazoa</taxon>
        <taxon>Spiralia</taxon>
        <taxon>Lophotrochozoa</taxon>
        <taxon>Mollusca</taxon>
        <taxon>Bivalvia</taxon>
        <taxon>Autobranchia</taxon>
        <taxon>Pteriomorphia</taxon>
        <taxon>Ostreida</taxon>
        <taxon>Ostreoidea</taxon>
        <taxon>Ostreidae</taxon>
        <taxon>Crassostrea</taxon>
    </lineage>
</organism>
<dbReference type="NCBIfam" id="TIGR01444">
    <property type="entry name" value="fkbM_fam"/>
    <property type="match status" value="1"/>
</dbReference>
<dbReference type="RefSeq" id="XP_022312476.1">
    <property type="nucleotide sequence ID" value="XM_022456768.1"/>
</dbReference>
<dbReference type="InterPro" id="IPR052514">
    <property type="entry name" value="SAM-dependent_MTase"/>
</dbReference>